<dbReference type="AlphaFoldDB" id="A0AAD6Y7M7"/>
<reference evidence="1" key="1">
    <citation type="submission" date="2023-03" db="EMBL/GenBank/DDBJ databases">
        <title>Massive genome expansion in bonnet fungi (Mycena s.s.) driven by repeated elements and novel gene families across ecological guilds.</title>
        <authorList>
            <consortium name="Lawrence Berkeley National Laboratory"/>
            <person name="Harder C.B."/>
            <person name="Miyauchi S."/>
            <person name="Viragh M."/>
            <person name="Kuo A."/>
            <person name="Thoen E."/>
            <person name="Andreopoulos B."/>
            <person name="Lu D."/>
            <person name="Skrede I."/>
            <person name="Drula E."/>
            <person name="Henrissat B."/>
            <person name="Morin E."/>
            <person name="Kohler A."/>
            <person name="Barry K."/>
            <person name="LaButti K."/>
            <person name="Morin E."/>
            <person name="Salamov A."/>
            <person name="Lipzen A."/>
            <person name="Mereny Z."/>
            <person name="Hegedus B."/>
            <person name="Baldrian P."/>
            <person name="Stursova M."/>
            <person name="Weitz H."/>
            <person name="Taylor A."/>
            <person name="Grigoriev I.V."/>
            <person name="Nagy L.G."/>
            <person name="Martin F."/>
            <person name="Kauserud H."/>
        </authorList>
    </citation>
    <scope>NUCLEOTIDE SEQUENCE</scope>
    <source>
        <strain evidence="1">9144</strain>
    </source>
</reference>
<sequence>VQHIDSILRAAHLIPVYGSESDFIPETNFDSTDSLDTFYVSKYADYPAHEIVF</sequence>
<dbReference type="EMBL" id="JARJCW010000061">
    <property type="protein sequence ID" value="KAJ7200880.1"/>
    <property type="molecule type" value="Genomic_DNA"/>
</dbReference>
<proteinExistence type="predicted"/>
<keyword evidence="2" id="KW-1185">Reference proteome</keyword>
<dbReference type="Proteomes" id="UP001219525">
    <property type="component" value="Unassembled WGS sequence"/>
</dbReference>
<comment type="caution">
    <text evidence="1">The sequence shown here is derived from an EMBL/GenBank/DDBJ whole genome shotgun (WGS) entry which is preliminary data.</text>
</comment>
<accession>A0AAD6Y7M7</accession>
<gene>
    <name evidence="1" type="ORF">GGX14DRAFT_371962</name>
</gene>
<name>A0AAD6Y7M7_9AGAR</name>
<protein>
    <submittedName>
        <fullName evidence="1">Uncharacterized protein</fullName>
    </submittedName>
</protein>
<evidence type="ECO:0000313" key="1">
    <source>
        <dbReference type="EMBL" id="KAJ7200880.1"/>
    </source>
</evidence>
<organism evidence="1 2">
    <name type="scientific">Mycena pura</name>
    <dbReference type="NCBI Taxonomy" id="153505"/>
    <lineage>
        <taxon>Eukaryota</taxon>
        <taxon>Fungi</taxon>
        <taxon>Dikarya</taxon>
        <taxon>Basidiomycota</taxon>
        <taxon>Agaricomycotina</taxon>
        <taxon>Agaricomycetes</taxon>
        <taxon>Agaricomycetidae</taxon>
        <taxon>Agaricales</taxon>
        <taxon>Marasmiineae</taxon>
        <taxon>Mycenaceae</taxon>
        <taxon>Mycena</taxon>
    </lineage>
</organism>
<evidence type="ECO:0000313" key="2">
    <source>
        <dbReference type="Proteomes" id="UP001219525"/>
    </source>
</evidence>
<feature type="non-terminal residue" evidence="1">
    <location>
        <position position="1"/>
    </location>
</feature>